<keyword evidence="2" id="KW-0812">Transmembrane</keyword>
<protein>
    <submittedName>
        <fullName evidence="3">Uncharacterized protein</fullName>
    </submittedName>
</protein>
<gene>
    <name evidence="3" type="ORF">LSH36_481g04037</name>
</gene>
<reference evidence="3" key="1">
    <citation type="journal article" date="2023" name="Mol. Biol. Evol.">
        <title>Third-Generation Sequencing Reveals the Adaptive Role of the Epigenome in Three Deep-Sea Polychaetes.</title>
        <authorList>
            <person name="Perez M."/>
            <person name="Aroh O."/>
            <person name="Sun Y."/>
            <person name="Lan Y."/>
            <person name="Juniper S.K."/>
            <person name="Young C.R."/>
            <person name="Angers B."/>
            <person name="Qian P.Y."/>
        </authorList>
    </citation>
    <scope>NUCLEOTIDE SEQUENCE</scope>
    <source>
        <strain evidence="3">P08H-3</strain>
    </source>
</reference>
<evidence type="ECO:0000313" key="3">
    <source>
        <dbReference type="EMBL" id="KAK2148822.1"/>
    </source>
</evidence>
<name>A0AAD9MWY2_9ANNE</name>
<dbReference type="Proteomes" id="UP001208570">
    <property type="component" value="Unassembled WGS sequence"/>
</dbReference>
<evidence type="ECO:0000256" key="2">
    <source>
        <dbReference type="SAM" id="Phobius"/>
    </source>
</evidence>
<keyword evidence="2" id="KW-0472">Membrane</keyword>
<feature type="region of interest" description="Disordered" evidence="1">
    <location>
        <begin position="269"/>
        <end position="288"/>
    </location>
</feature>
<sequence>MCGKPASAVDNTLDTLSEGGICKPNKYVDYTHQCAVTSYLPTADYCCCVYEQRVFCCRYHYDWNYFRCDEDEDTIHYLTSEPLAIEILVPAIVVPSVALLCFLFYCIKCCCCNDDDDDEDDDRSCDMSSCCRRKRRRRREKSPPIRIDDQYGVLPDNQRSILLPQPIKDTSLVSAMTPEKCRTVLDYAPALDPCRTQPSAPPYDVTALNPPPYNPDLYQSASSGIHSQISYDPRPYVSCGSESVAHDVIYQSAMTHAQIPLPVTRLVDRPLSSARDDSDNENLSGDNR</sequence>
<feature type="transmembrane region" description="Helical" evidence="2">
    <location>
        <begin position="83"/>
        <end position="105"/>
    </location>
</feature>
<dbReference type="EMBL" id="JAODUP010000481">
    <property type="protein sequence ID" value="KAK2148822.1"/>
    <property type="molecule type" value="Genomic_DNA"/>
</dbReference>
<keyword evidence="4" id="KW-1185">Reference proteome</keyword>
<evidence type="ECO:0000256" key="1">
    <source>
        <dbReference type="SAM" id="MobiDB-lite"/>
    </source>
</evidence>
<proteinExistence type="predicted"/>
<evidence type="ECO:0000313" key="4">
    <source>
        <dbReference type="Proteomes" id="UP001208570"/>
    </source>
</evidence>
<keyword evidence="2" id="KW-1133">Transmembrane helix</keyword>
<dbReference type="AlphaFoldDB" id="A0AAD9MWY2"/>
<organism evidence="3 4">
    <name type="scientific">Paralvinella palmiformis</name>
    <dbReference type="NCBI Taxonomy" id="53620"/>
    <lineage>
        <taxon>Eukaryota</taxon>
        <taxon>Metazoa</taxon>
        <taxon>Spiralia</taxon>
        <taxon>Lophotrochozoa</taxon>
        <taxon>Annelida</taxon>
        <taxon>Polychaeta</taxon>
        <taxon>Sedentaria</taxon>
        <taxon>Canalipalpata</taxon>
        <taxon>Terebellida</taxon>
        <taxon>Terebelliformia</taxon>
        <taxon>Alvinellidae</taxon>
        <taxon>Paralvinella</taxon>
    </lineage>
</organism>
<comment type="caution">
    <text evidence="3">The sequence shown here is derived from an EMBL/GenBank/DDBJ whole genome shotgun (WGS) entry which is preliminary data.</text>
</comment>
<accession>A0AAD9MWY2</accession>